<evidence type="ECO:0000256" key="2">
    <source>
        <dbReference type="ARBA" id="ARBA00004651"/>
    </source>
</evidence>
<evidence type="ECO:0000256" key="1">
    <source>
        <dbReference type="ARBA" id="ARBA00004117"/>
    </source>
</evidence>
<keyword evidence="9" id="KW-0472">Membrane</keyword>
<keyword evidence="12" id="KW-0969">Cilium</keyword>
<comment type="similarity">
    <text evidence="3">Belongs to the FliF family.</text>
</comment>
<evidence type="ECO:0000256" key="8">
    <source>
        <dbReference type="SAM" id="MobiDB-lite"/>
    </source>
</evidence>
<keyword evidence="12" id="KW-0966">Cell projection</keyword>
<feature type="region of interest" description="Disordered" evidence="8">
    <location>
        <begin position="266"/>
        <end position="285"/>
    </location>
</feature>
<dbReference type="PIRSF" id="PIRSF004862">
    <property type="entry name" value="FliF"/>
    <property type="match status" value="1"/>
</dbReference>
<protein>
    <submittedName>
        <fullName evidence="12">Flagellar M-ring protein FliF</fullName>
    </submittedName>
</protein>
<reference evidence="12" key="1">
    <citation type="submission" date="2021-07" db="EMBL/GenBank/DDBJ databases">
        <title>Complete genome sequence of Crassaminicella sp. 143-21, isolated from a deep-sea hydrothermal vent.</title>
        <authorList>
            <person name="Li X."/>
        </authorList>
    </citation>
    <scope>NUCLEOTIDE SEQUENCE</scope>
    <source>
        <strain evidence="12">143-21</strain>
    </source>
</reference>
<keyword evidence="5 9" id="KW-0812">Transmembrane</keyword>
<name>A0ABX8RCG2_9CLOT</name>
<keyword evidence="4" id="KW-1003">Cell membrane</keyword>
<feature type="domain" description="Flagellar M-ring C-terminal" evidence="11">
    <location>
        <begin position="218"/>
        <end position="365"/>
    </location>
</feature>
<evidence type="ECO:0000313" key="12">
    <source>
        <dbReference type="EMBL" id="QXM06152.1"/>
    </source>
</evidence>
<dbReference type="InterPro" id="IPR006182">
    <property type="entry name" value="FliF_N_dom"/>
</dbReference>
<keyword evidence="7" id="KW-0975">Bacterial flagellum</keyword>
<keyword evidence="6 9" id="KW-1133">Transmembrane helix</keyword>
<evidence type="ECO:0000313" key="13">
    <source>
        <dbReference type="Proteomes" id="UP000886818"/>
    </source>
</evidence>
<dbReference type="InterPro" id="IPR043427">
    <property type="entry name" value="YscJ/FliF"/>
</dbReference>
<dbReference type="PANTHER" id="PTHR30046:SF0">
    <property type="entry name" value="FLAGELLAR M-RING PROTEIN"/>
    <property type="match status" value="1"/>
</dbReference>
<dbReference type="Pfam" id="PF08345">
    <property type="entry name" value="YscJ_FliF_C"/>
    <property type="match status" value="1"/>
</dbReference>
<comment type="subcellular location">
    <subcellularLocation>
        <location evidence="1">Bacterial flagellum basal body</location>
    </subcellularLocation>
    <subcellularLocation>
        <location evidence="2">Cell membrane</location>
        <topology evidence="2">Multi-pass membrane protein</topology>
    </subcellularLocation>
</comment>
<dbReference type="EMBL" id="CP078093">
    <property type="protein sequence ID" value="QXM06152.1"/>
    <property type="molecule type" value="Genomic_DNA"/>
</dbReference>
<dbReference type="PANTHER" id="PTHR30046">
    <property type="entry name" value="FLAGELLAR M-RING PROTEIN"/>
    <property type="match status" value="1"/>
</dbReference>
<dbReference type="Proteomes" id="UP000886818">
    <property type="component" value="Chromosome"/>
</dbReference>
<evidence type="ECO:0000256" key="9">
    <source>
        <dbReference type="SAM" id="Phobius"/>
    </source>
</evidence>
<keyword evidence="12" id="KW-0282">Flagellum</keyword>
<sequence>MIISMTLLFYFTSQPEYVTLFNDLTPKDVGEITAKLDEMSIPWKDDELGTILVPKEYKNKAQAKLAVAGLPKEGFSYETMIDSNSLTMTNEERKKRYIIAQMNALAATIEEIDGIKNAMVNLSVADDTNFLIDKQKSKASVFVELEKGKELSKEQVNGIVMLVANAVKDLDPENISIVDNKGKVLNNQKDKDNFDASTQLGLQKQVQNQMQESIKEFLSTSYGSGNVAVMVNVKLDFDSEVTNVKEFSPPIKDETNGLIRSMNEQNEHLTNGSNGGVPGTDSNSEDITQYVEENGNESKYDKINKTINYELNEINKKIVKAQGQIKDITVAVLINKKVLPNGELTEEEEKQIKSIVSASAGLDTKVVEVMAKDFDTTLADQFASMEENSQSGAFGNIPLWAIGILGALLIGGAVYTVYRLRKRKDEMDTVLEDTVPTIEDELEEIELEANEKSSYKKQIDKFVDKNPEAVAQLLKTWLNED</sequence>
<dbReference type="InterPro" id="IPR013556">
    <property type="entry name" value="Flag_M-ring_C"/>
</dbReference>
<keyword evidence="13" id="KW-1185">Reference proteome</keyword>
<evidence type="ECO:0000256" key="3">
    <source>
        <dbReference type="ARBA" id="ARBA00007971"/>
    </source>
</evidence>
<evidence type="ECO:0000256" key="5">
    <source>
        <dbReference type="ARBA" id="ARBA00022692"/>
    </source>
</evidence>
<dbReference type="NCBIfam" id="TIGR00206">
    <property type="entry name" value="fliF"/>
    <property type="match status" value="1"/>
</dbReference>
<evidence type="ECO:0000256" key="4">
    <source>
        <dbReference type="ARBA" id="ARBA00022475"/>
    </source>
</evidence>
<evidence type="ECO:0000259" key="10">
    <source>
        <dbReference type="Pfam" id="PF01514"/>
    </source>
</evidence>
<gene>
    <name evidence="12" type="primary">fliF</name>
    <name evidence="12" type="ORF">KVH43_12500</name>
</gene>
<evidence type="ECO:0000259" key="11">
    <source>
        <dbReference type="Pfam" id="PF08345"/>
    </source>
</evidence>
<feature type="transmembrane region" description="Helical" evidence="9">
    <location>
        <begin position="397"/>
        <end position="418"/>
    </location>
</feature>
<feature type="domain" description="Flagellar M-ring N-terminal" evidence="10">
    <location>
        <begin position="13"/>
        <end position="186"/>
    </location>
</feature>
<dbReference type="InterPro" id="IPR000067">
    <property type="entry name" value="FlgMring_FliF"/>
</dbReference>
<evidence type="ECO:0000256" key="6">
    <source>
        <dbReference type="ARBA" id="ARBA00022989"/>
    </source>
</evidence>
<proteinExistence type="inferred from homology"/>
<accession>A0ABX8RCG2</accession>
<dbReference type="Pfam" id="PF01514">
    <property type="entry name" value="YscJ_FliF"/>
    <property type="match status" value="1"/>
</dbReference>
<organism evidence="12 13">
    <name type="scientific">Crassaminicella indica</name>
    <dbReference type="NCBI Taxonomy" id="2855394"/>
    <lineage>
        <taxon>Bacteria</taxon>
        <taxon>Bacillati</taxon>
        <taxon>Bacillota</taxon>
        <taxon>Clostridia</taxon>
        <taxon>Eubacteriales</taxon>
        <taxon>Clostridiaceae</taxon>
        <taxon>Crassaminicella</taxon>
    </lineage>
</organism>
<evidence type="ECO:0000256" key="7">
    <source>
        <dbReference type="ARBA" id="ARBA00023143"/>
    </source>
</evidence>